<sequence length="360" mass="40758">MITELTPQDVVTYCRNVVGANVERGGIDDILLVGLLRRSAGIICPCSRVALRASVTESLSYLHSDDDDLSGRLDNLIEVLIVTGDLLELSDVVVDDPDVKETWVFAAPPSFVVRQNGIAFLAGIVPDQDSFLSSDLDSRIVYSSSARFIEPKPGENLEEELKAEGIHQIEEATWLRSPRSQPPKHLIDRYKQQLALESICGPVNGLKILDSSIKSTYYKGRWVELLNQTGAFIARRPQEFGAPLWCFVEVAGGQLQRVIDLPPQNYRWRGCDAAWHLQMAIDSYQRMPQRYRLSRIEESVRFDFFSPLPLWAQRRLMVVGREVPREGSLLSYEIPASEADEEEGFLQQNLWLEPVEKENR</sequence>
<dbReference type="KEGG" id="nwa:Nwat_3175"/>
<name>D8KCE9_NITWC</name>
<evidence type="ECO:0000313" key="1">
    <source>
        <dbReference type="EMBL" id="ADJ29890.1"/>
    </source>
</evidence>
<gene>
    <name evidence="1" type="ordered locus">Nwat_3175</name>
</gene>
<dbReference type="Proteomes" id="UP000000393">
    <property type="component" value="Plasmid pNWAT01"/>
</dbReference>
<keyword evidence="1" id="KW-0614">Plasmid</keyword>
<dbReference type="OrthoDB" id="7060496at2"/>
<evidence type="ECO:0000313" key="2">
    <source>
        <dbReference type="Proteomes" id="UP000000393"/>
    </source>
</evidence>
<organism evidence="1 2">
    <name type="scientific">Nitrosococcus watsoni (strain C-113)</name>
    <dbReference type="NCBI Taxonomy" id="105559"/>
    <lineage>
        <taxon>Bacteria</taxon>
        <taxon>Pseudomonadati</taxon>
        <taxon>Pseudomonadota</taxon>
        <taxon>Gammaproteobacteria</taxon>
        <taxon>Chromatiales</taxon>
        <taxon>Chromatiaceae</taxon>
        <taxon>Nitrosococcus</taxon>
    </lineage>
</organism>
<keyword evidence="2" id="KW-1185">Reference proteome</keyword>
<accession>D8KCE9</accession>
<dbReference type="EMBL" id="CP002087">
    <property type="protein sequence ID" value="ADJ29890.1"/>
    <property type="molecule type" value="Genomic_DNA"/>
</dbReference>
<dbReference type="RefSeq" id="WP_013221942.1">
    <property type="nucleotide sequence ID" value="NC_014316.1"/>
</dbReference>
<proteinExistence type="predicted"/>
<reference evidence="2" key="1">
    <citation type="submission" date="2010-06" db="EMBL/GenBank/DDBJ databases">
        <title>Complete sequence of plasmid1 of Nitrosococcus watsoni C-113.</title>
        <authorList>
            <person name="Lucas S."/>
            <person name="Copeland A."/>
            <person name="Lapidus A."/>
            <person name="Cheng J.-F."/>
            <person name="Bruce D."/>
            <person name="Goodwin L."/>
            <person name="Pitluck S."/>
            <person name="Malfatti S.A."/>
            <person name="Chain P.S.G."/>
            <person name="Land M."/>
            <person name="Hauser L."/>
            <person name="Kyrpides N."/>
            <person name="Ivanova N."/>
            <person name="Cambell M.A."/>
            <person name="Heidelberg J.F."/>
            <person name="Klotz M.G."/>
            <person name="Woyke T."/>
        </authorList>
    </citation>
    <scope>NUCLEOTIDE SEQUENCE [LARGE SCALE GENOMIC DNA]</scope>
    <source>
        <strain evidence="2">C-113</strain>
        <plasmid evidence="2">pNWAT01</plasmid>
    </source>
</reference>
<dbReference type="AlphaFoldDB" id="D8KCE9"/>
<protein>
    <submittedName>
        <fullName evidence="1">Uncharacterized protein</fullName>
    </submittedName>
</protein>
<dbReference type="HOGENOM" id="CLU_758147_0_0_6"/>
<geneLocation type="plasmid" evidence="1 2">
    <name>pNWAT01</name>
</geneLocation>